<evidence type="ECO:0000256" key="2">
    <source>
        <dbReference type="SAM" id="Phobius"/>
    </source>
</evidence>
<proteinExistence type="predicted"/>
<keyword evidence="2" id="KW-1133">Transmembrane helix</keyword>
<protein>
    <submittedName>
        <fullName evidence="3">Uncharacterized protein</fullName>
    </submittedName>
</protein>
<comment type="caution">
    <text evidence="3">The sequence shown here is derived from an EMBL/GenBank/DDBJ whole genome shotgun (WGS) entry which is preliminary data.</text>
</comment>
<sequence>MQPVPSPLSTPPPPPLRSHWQRVALPVQLLAIILGIMLMGSVVRCEYKQPTRSAEPQPSSESESTTEAEGAEQPPKLD</sequence>
<name>A0A139SL00_9BACT</name>
<keyword evidence="4" id="KW-1185">Reference proteome</keyword>
<dbReference type="Proteomes" id="UP000071392">
    <property type="component" value="Unassembled WGS sequence"/>
</dbReference>
<organism evidence="3 4">
    <name type="scientific">Cephaloticoccus capnophilus</name>
    <dbReference type="NCBI Taxonomy" id="1548208"/>
    <lineage>
        <taxon>Bacteria</taxon>
        <taxon>Pseudomonadati</taxon>
        <taxon>Verrucomicrobiota</taxon>
        <taxon>Opitutia</taxon>
        <taxon>Opitutales</taxon>
        <taxon>Opitutaceae</taxon>
        <taxon>Cephaloticoccus</taxon>
    </lineage>
</organism>
<evidence type="ECO:0000313" key="3">
    <source>
        <dbReference type="EMBL" id="KXU35241.1"/>
    </source>
</evidence>
<keyword evidence="2" id="KW-0472">Membrane</keyword>
<accession>A0A139SL00</accession>
<feature type="region of interest" description="Disordered" evidence="1">
    <location>
        <begin position="48"/>
        <end position="78"/>
    </location>
</feature>
<evidence type="ECO:0000313" key="4">
    <source>
        <dbReference type="Proteomes" id="UP000071392"/>
    </source>
</evidence>
<dbReference type="RefSeq" id="WP_068712247.1">
    <property type="nucleotide sequence ID" value="NZ_LSZP01000044.1"/>
</dbReference>
<feature type="transmembrane region" description="Helical" evidence="2">
    <location>
        <begin position="20"/>
        <end position="43"/>
    </location>
</feature>
<keyword evidence="2" id="KW-0812">Transmembrane</keyword>
<feature type="compositionally biased region" description="Low complexity" evidence="1">
    <location>
        <begin position="53"/>
        <end position="63"/>
    </location>
</feature>
<evidence type="ECO:0000256" key="1">
    <source>
        <dbReference type="SAM" id="MobiDB-lite"/>
    </source>
</evidence>
<dbReference type="AlphaFoldDB" id="A0A139SL00"/>
<dbReference type="EMBL" id="LSZP01000044">
    <property type="protein sequence ID" value="KXU35241.1"/>
    <property type="molecule type" value="Genomic_DNA"/>
</dbReference>
<reference evidence="3 4" key="1">
    <citation type="submission" date="2016-02" db="EMBL/GenBank/DDBJ databases">
        <authorList>
            <person name="Wen L."/>
            <person name="He K."/>
            <person name="Yang H."/>
        </authorList>
    </citation>
    <scope>NUCLEOTIDE SEQUENCE [LARGE SCALE GENOMIC DNA]</scope>
    <source>
        <strain evidence="3 4">CV41</strain>
    </source>
</reference>
<gene>
    <name evidence="3" type="ORF">AXK12_05955</name>
</gene>